<keyword evidence="3" id="KW-1185">Reference proteome</keyword>
<dbReference type="PANTHER" id="PTHR47843">
    <property type="entry name" value="BTB DOMAIN-CONTAINING PROTEIN-RELATED"/>
    <property type="match status" value="1"/>
</dbReference>
<dbReference type="OrthoDB" id="9997739at2759"/>
<dbReference type="STRING" id="708197.A0A166X7P1"/>
<protein>
    <recommendedName>
        <fullName evidence="1">BTB domain-containing protein</fullName>
    </recommendedName>
</protein>
<feature type="domain" description="BTB" evidence="1">
    <location>
        <begin position="18"/>
        <end position="87"/>
    </location>
</feature>
<dbReference type="EMBL" id="LFIV01000015">
    <property type="protein sequence ID" value="KZL76337.1"/>
    <property type="molecule type" value="Genomic_DNA"/>
</dbReference>
<proteinExistence type="predicted"/>
<dbReference type="InterPro" id="IPR000210">
    <property type="entry name" value="BTB/POZ_dom"/>
</dbReference>
<evidence type="ECO:0000313" key="2">
    <source>
        <dbReference type="EMBL" id="KZL76337.1"/>
    </source>
</evidence>
<organism evidence="2 3">
    <name type="scientific">Colletotrichum tofieldiae</name>
    <dbReference type="NCBI Taxonomy" id="708197"/>
    <lineage>
        <taxon>Eukaryota</taxon>
        <taxon>Fungi</taxon>
        <taxon>Dikarya</taxon>
        <taxon>Ascomycota</taxon>
        <taxon>Pezizomycotina</taxon>
        <taxon>Sordariomycetes</taxon>
        <taxon>Hypocreomycetidae</taxon>
        <taxon>Glomerellales</taxon>
        <taxon>Glomerellaceae</taxon>
        <taxon>Colletotrichum</taxon>
        <taxon>Colletotrichum spaethianum species complex</taxon>
    </lineage>
</organism>
<reference evidence="2 3" key="1">
    <citation type="submission" date="2015-06" db="EMBL/GenBank/DDBJ databases">
        <title>Survival trade-offs in plant roots during colonization by closely related pathogenic and mutualistic fungi.</title>
        <authorList>
            <person name="Hacquard S."/>
            <person name="Kracher B."/>
            <person name="Hiruma K."/>
            <person name="Weinman A."/>
            <person name="Muench P."/>
            <person name="Garrido Oter R."/>
            <person name="Ver Loren van Themaat E."/>
            <person name="Dallerey J.-F."/>
            <person name="Damm U."/>
            <person name="Henrissat B."/>
            <person name="Lespinet O."/>
            <person name="Thon M."/>
            <person name="Kemen E."/>
            <person name="McHardy A.C."/>
            <person name="Schulze-Lefert P."/>
            <person name="O'Connell R.J."/>
        </authorList>
    </citation>
    <scope>NUCLEOTIDE SEQUENCE [LARGE SCALE GENOMIC DNA]</scope>
    <source>
        <strain evidence="2 3">0861</strain>
    </source>
</reference>
<name>A0A166X7P1_9PEZI</name>
<dbReference type="PROSITE" id="PS50097">
    <property type="entry name" value="BTB"/>
    <property type="match status" value="1"/>
</dbReference>
<dbReference type="SUPFAM" id="SSF54695">
    <property type="entry name" value="POZ domain"/>
    <property type="match status" value="1"/>
</dbReference>
<sequence>MEMATKSIDDLESVLTSRVITFLVGPDKKAFHVNEKLVVSCSEIFKKMLTNGMRESQEGVVELDEHEPRVFTSFINYTIYGNYEVPMARGKHKSTKGGTDEEMLVVPDGEYDSLSDHVSKQATLLADNRRSVPYVQYMESFVHQGDTGKLYGKPPRLLTNERPDLEANFDLMVANRQFGEICAHHVKLYIFADKYDIAELRQLCLHRLHCSLVRAKLGDTGYKHLFHAIAFTFQNTLPGDKIRKLFVQTCVADFSLVRLMPFYKDLCCQVPEVVYEIMVELPKYWDTHRNALIDVASKFTEE</sequence>
<dbReference type="Proteomes" id="UP000076552">
    <property type="component" value="Unassembled WGS sequence"/>
</dbReference>
<dbReference type="Pfam" id="PF00651">
    <property type="entry name" value="BTB"/>
    <property type="match status" value="1"/>
</dbReference>
<comment type="caution">
    <text evidence="2">The sequence shown here is derived from an EMBL/GenBank/DDBJ whole genome shotgun (WGS) entry which is preliminary data.</text>
</comment>
<dbReference type="InterPro" id="IPR011333">
    <property type="entry name" value="SKP1/BTB/POZ_sf"/>
</dbReference>
<dbReference type="CDD" id="cd18186">
    <property type="entry name" value="BTB_POZ_ZBTB_KLHL-like"/>
    <property type="match status" value="1"/>
</dbReference>
<dbReference type="Gene3D" id="3.30.710.10">
    <property type="entry name" value="Potassium Channel Kv1.1, Chain A"/>
    <property type="match status" value="1"/>
</dbReference>
<accession>A0A166X7P1</accession>
<evidence type="ECO:0000259" key="1">
    <source>
        <dbReference type="PROSITE" id="PS50097"/>
    </source>
</evidence>
<gene>
    <name evidence="2" type="ORF">CT0861_03421</name>
</gene>
<evidence type="ECO:0000313" key="3">
    <source>
        <dbReference type="Proteomes" id="UP000076552"/>
    </source>
</evidence>
<dbReference type="AlphaFoldDB" id="A0A166X7P1"/>